<dbReference type="GO" id="GO:0008270">
    <property type="term" value="F:zinc ion binding"/>
    <property type="evidence" value="ECO:0007669"/>
    <property type="project" value="UniProtKB-KW"/>
</dbReference>
<dbReference type="RefSeq" id="XP_005839129.1">
    <property type="nucleotide sequence ID" value="XM_005839072.1"/>
</dbReference>
<dbReference type="OMA" id="KWHEDGD"/>
<dbReference type="PROSITE" id="PS00636">
    <property type="entry name" value="DNAJ_1"/>
    <property type="match status" value="1"/>
</dbReference>
<evidence type="ECO:0000313" key="9">
    <source>
        <dbReference type="EMBL" id="EKX52149.1"/>
    </source>
</evidence>
<name>L1JV00_GUITC</name>
<dbReference type="EMBL" id="JH992973">
    <property type="protein sequence ID" value="EKX52149.1"/>
    <property type="molecule type" value="Genomic_DNA"/>
</dbReference>
<dbReference type="Pfam" id="PF01556">
    <property type="entry name" value="DnaJ_C"/>
    <property type="match status" value="1"/>
</dbReference>
<evidence type="ECO:0000313" key="10">
    <source>
        <dbReference type="EnsemblProtists" id="EKX52149"/>
    </source>
</evidence>
<dbReference type="Gene3D" id="1.10.287.110">
    <property type="entry name" value="DnaJ domain"/>
    <property type="match status" value="1"/>
</dbReference>
<dbReference type="PANTHER" id="PTHR43888">
    <property type="entry name" value="DNAJ-LIKE-2, ISOFORM A-RELATED"/>
    <property type="match status" value="1"/>
</dbReference>
<evidence type="ECO:0000256" key="1">
    <source>
        <dbReference type="ARBA" id="ARBA00022723"/>
    </source>
</evidence>
<dbReference type="SUPFAM" id="SSF49493">
    <property type="entry name" value="HSP40/DnaJ peptide-binding domain"/>
    <property type="match status" value="2"/>
</dbReference>
<dbReference type="InterPro" id="IPR036410">
    <property type="entry name" value="HSP_DnaJ_Cys-rich_dom_sf"/>
</dbReference>
<dbReference type="SUPFAM" id="SSF46565">
    <property type="entry name" value="Chaperone J-domain"/>
    <property type="match status" value="1"/>
</dbReference>
<dbReference type="eggNOG" id="KOG0712">
    <property type="taxonomic scope" value="Eukaryota"/>
</dbReference>
<dbReference type="GO" id="GO:0051082">
    <property type="term" value="F:unfolded protein binding"/>
    <property type="evidence" value="ECO:0007669"/>
    <property type="project" value="InterPro"/>
</dbReference>
<evidence type="ECO:0000256" key="3">
    <source>
        <dbReference type="ARBA" id="ARBA00022771"/>
    </source>
</evidence>
<evidence type="ECO:0000259" key="7">
    <source>
        <dbReference type="PROSITE" id="PS50076"/>
    </source>
</evidence>
<keyword evidence="1 5" id="KW-0479">Metal-binding</keyword>
<dbReference type="InterPro" id="IPR001623">
    <property type="entry name" value="DnaJ_domain"/>
</dbReference>
<dbReference type="Pfam" id="PF00684">
    <property type="entry name" value="DnaJ_CXXCXGXG"/>
    <property type="match status" value="1"/>
</dbReference>
<dbReference type="GO" id="GO:0009408">
    <property type="term" value="P:response to heat"/>
    <property type="evidence" value="ECO:0007669"/>
    <property type="project" value="InterPro"/>
</dbReference>
<dbReference type="GeneID" id="17308938"/>
<dbReference type="GO" id="GO:0030544">
    <property type="term" value="F:Hsp70 protein binding"/>
    <property type="evidence" value="ECO:0007669"/>
    <property type="project" value="InterPro"/>
</dbReference>
<evidence type="ECO:0000256" key="6">
    <source>
        <dbReference type="SAM" id="SignalP"/>
    </source>
</evidence>
<dbReference type="GO" id="GO:0006457">
    <property type="term" value="P:protein folding"/>
    <property type="evidence" value="ECO:0007669"/>
    <property type="project" value="InterPro"/>
</dbReference>
<dbReference type="Pfam" id="PF00226">
    <property type="entry name" value="DnaJ"/>
    <property type="match status" value="1"/>
</dbReference>
<dbReference type="Gene3D" id="2.10.230.10">
    <property type="entry name" value="Heat shock protein DnaJ, cysteine-rich domain"/>
    <property type="match status" value="1"/>
</dbReference>
<dbReference type="PaxDb" id="55529-EKX52149"/>
<dbReference type="InterPro" id="IPR012724">
    <property type="entry name" value="DnaJ"/>
</dbReference>
<dbReference type="SUPFAM" id="SSF57938">
    <property type="entry name" value="DnaJ/Hsp40 cysteine-rich domain"/>
    <property type="match status" value="1"/>
</dbReference>
<dbReference type="CDD" id="cd10747">
    <property type="entry name" value="DnaJ_C"/>
    <property type="match status" value="1"/>
</dbReference>
<feature type="chain" id="PRO_5008771791" evidence="6">
    <location>
        <begin position="17"/>
        <end position="365"/>
    </location>
</feature>
<feature type="domain" description="J" evidence="7">
    <location>
        <begin position="19"/>
        <end position="83"/>
    </location>
</feature>
<dbReference type="KEGG" id="gtt:GUITHDRAFT_157105"/>
<reference evidence="11" key="2">
    <citation type="submission" date="2012-11" db="EMBL/GenBank/DDBJ databases">
        <authorList>
            <person name="Kuo A."/>
            <person name="Curtis B.A."/>
            <person name="Tanifuji G."/>
            <person name="Burki F."/>
            <person name="Gruber A."/>
            <person name="Irimia M."/>
            <person name="Maruyama S."/>
            <person name="Arias M.C."/>
            <person name="Ball S.G."/>
            <person name="Gile G.H."/>
            <person name="Hirakawa Y."/>
            <person name="Hopkins J.F."/>
            <person name="Rensing S.A."/>
            <person name="Schmutz J."/>
            <person name="Symeonidi A."/>
            <person name="Elias M."/>
            <person name="Eveleigh R.J."/>
            <person name="Herman E.K."/>
            <person name="Klute M.J."/>
            <person name="Nakayama T."/>
            <person name="Obornik M."/>
            <person name="Reyes-Prieto A."/>
            <person name="Armbrust E.V."/>
            <person name="Aves S.J."/>
            <person name="Beiko R.G."/>
            <person name="Coutinho P."/>
            <person name="Dacks J.B."/>
            <person name="Durnford D.G."/>
            <person name="Fast N.M."/>
            <person name="Green B.R."/>
            <person name="Grisdale C."/>
            <person name="Hempe F."/>
            <person name="Henrissat B."/>
            <person name="Hoppner M.P."/>
            <person name="Ishida K.-I."/>
            <person name="Kim E."/>
            <person name="Koreny L."/>
            <person name="Kroth P.G."/>
            <person name="Liu Y."/>
            <person name="Malik S.-B."/>
            <person name="Maier U.G."/>
            <person name="McRose D."/>
            <person name="Mock T."/>
            <person name="Neilson J.A."/>
            <person name="Onodera N.T."/>
            <person name="Poole A.M."/>
            <person name="Pritham E.J."/>
            <person name="Richards T.A."/>
            <person name="Rocap G."/>
            <person name="Roy S.W."/>
            <person name="Sarai C."/>
            <person name="Schaack S."/>
            <person name="Shirato S."/>
            <person name="Slamovits C.H."/>
            <person name="Spencer D.F."/>
            <person name="Suzuki S."/>
            <person name="Worden A.Z."/>
            <person name="Zauner S."/>
            <person name="Barry K."/>
            <person name="Bell C."/>
            <person name="Bharti A.K."/>
            <person name="Crow J.A."/>
            <person name="Grimwood J."/>
            <person name="Kramer R."/>
            <person name="Lindquist E."/>
            <person name="Lucas S."/>
            <person name="Salamov A."/>
            <person name="McFadden G.I."/>
            <person name="Lane C.E."/>
            <person name="Keeling P.J."/>
            <person name="Gray M.W."/>
            <person name="Grigoriev I.V."/>
            <person name="Archibald J.M."/>
        </authorList>
    </citation>
    <scope>NUCLEOTIDE SEQUENCE</scope>
    <source>
        <strain evidence="11">CCMP2712</strain>
    </source>
</reference>
<keyword evidence="11" id="KW-1185">Reference proteome</keyword>
<evidence type="ECO:0000256" key="2">
    <source>
        <dbReference type="ARBA" id="ARBA00022737"/>
    </source>
</evidence>
<dbReference type="CDD" id="cd10719">
    <property type="entry name" value="DnaJ_zf"/>
    <property type="match status" value="1"/>
</dbReference>
<dbReference type="InterPro" id="IPR008971">
    <property type="entry name" value="HSP40/DnaJ_pept-bd"/>
</dbReference>
<keyword evidence="6" id="KW-0732">Signal</keyword>
<evidence type="ECO:0000256" key="5">
    <source>
        <dbReference type="PROSITE-ProRule" id="PRU00546"/>
    </source>
</evidence>
<reference evidence="9 11" key="1">
    <citation type="journal article" date="2012" name="Nature">
        <title>Algal genomes reveal evolutionary mosaicism and the fate of nucleomorphs.</title>
        <authorList>
            <consortium name="DOE Joint Genome Institute"/>
            <person name="Curtis B.A."/>
            <person name="Tanifuji G."/>
            <person name="Burki F."/>
            <person name="Gruber A."/>
            <person name="Irimia M."/>
            <person name="Maruyama S."/>
            <person name="Arias M.C."/>
            <person name="Ball S.G."/>
            <person name="Gile G.H."/>
            <person name="Hirakawa Y."/>
            <person name="Hopkins J.F."/>
            <person name="Kuo A."/>
            <person name="Rensing S.A."/>
            <person name="Schmutz J."/>
            <person name="Symeonidi A."/>
            <person name="Elias M."/>
            <person name="Eveleigh R.J."/>
            <person name="Herman E.K."/>
            <person name="Klute M.J."/>
            <person name="Nakayama T."/>
            <person name="Obornik M."/>
            <person name="Reyes-Prieto A."/>
            <person name="Armbrust E.V."/>
            <person name="Aves S.J."/>
            <person name="Beiko R.G."/>
            <person name="Coutinho P."/>
            <person name="Dacks J.B."/>
            <person name="Durnford D.G."/>
            <person name="Fast N.M."/>
            <person name="Green B.R."/>
            <person name="Grisdale C.J."/>
            <person name="Hempel F."/>
            <person name="Henrissat B."/>
            <person name="Hoppner M.P."/>
            <person name="Ishida K."/>
            <person name="Kim E."/>
            <person name="Koreny L."/>
            <person name="Kroth P.G."/>
            <person name="Liu Y."/>
            <person name="Malik S.B."/>
            <person name="Maier U.G."/>
            <person name="McRose D."/>
            <person name="Mock T."/>
            <person name="Neilson J.A."/>
            <person name="Onodera N.T."/>
            <person name="Poole A.M."/>
            <person name="Pritham E.J."/>
            <person name="Richards T.A."/>
            <person name="Rocap G."/>
            <person name="Roy S.W."/>
            <person name="Sarai C."/>
            <person name="Schaack S."/>
            <person name="Shirato S."/>
            <person name="Slamovits C.H."/>
            <person name="Spencer D.F."/>
            <person name="Suzuki S."/>
            <person name="Worden A.Z."/>
            <person name="Zauner S."/>
            <person name="Barry K."/>
            <person name="Bell C."/>
            <person name="Bharti A.K."/>
            <person name="Crow J.A."/>
            <person name="Grimwood J."/>
            <person name="Kramer R."/>
            <person name="Lindquist E."/>
            <person name="Lucas S."/>
            <person name="Salamov A."/>
            <person name="McFadden G.I."/>
            <person name="Lane C.E."/>
            <person name="Keeling P.J."/>
            <person name="Gray M.W."/>
            <person name="Grigoriev I.V."/>
            <person name="Archibald J.M."/>
        </authorList>
    </citation>
    <scope>NUCLEOTIDE SEQUENCE</scope>
    <source>
        <strain evidence="9 11">CCMP2712</strain>
    </source>
</reference>
<organism evidence="9">
    <name type="scientific">Guillardia theta (strain CCMP2712)</name>
    <name type="common">Cryptophyte</name>
    <dbReference type="NCBI Taxonomy" id="905079"/>
    <lineage>
        <taxon>Eukaryota</taxon>
        <taxon>Cryptophyceae</taxon>
        <taxon>Pyrenomonadales</taxon>
        <taxon>Geminigeraceae</taxon>
        <taxon>Guillardia</taxon>
    </lineage>
</organism>
<dbReference type="FunFam" id="2.60.260.20:FF:000013">
    <property type="entry name" value="DnaJ subfamily B member 11"/>
    <property type="match status" value="1"/>
</dbReference>
<dbReference type="OrthoDB" id="550424at2759"/>
<dbReference type="HOGENOM" id="CLU_017633_0_2_1"/>
<dbReference type="InterPro" id="IPR002939">
    <property type="entry name" value="DnaJ_C"/>
</dbReference>
<dbReference type="Proteomes" id="UP000011087">
    <property type="component" value="Unassembled WGS sequence"/>
</dbReference>
<dbReference type="Gene3D" id="2.60.260.20">
    <property type="entry name" value="Urease metallochaperone UreE, N-terminal domain"/>
    <property type="match status" value="2"/>
</dbReference>
<dbReference type="HAMAP" id="MF_01152">
    <property type="entry name" value="DnaJ"/>
    <property type="match status" value="1"/>
</dbReference>
<dbReference type="GO" id="GO:0005524">
    <property type="term" value="F:ATP binding"/>
    <property type="evidence" value="ECO:0007669"/>
    <property type="project" value="InterPro"/>
</dbReference>
<dbReference type="EnsemblProtists" id="EKX52149">
    <property type="protein sequence ID" value="EKX52149"/>
    <property type="gene ID" value="GUITHDRAFT_157105"/>
</dbReference>
<dbReference type="STRING" id="905079.L1JV00"/>
<dbReference type="PROSITE" id="PS50076">
    <property type="entry name" value="DNAJ_2"/>
    <property type="match status" value="1"/>
</dbReference>
<dbReference type="PROSITE" id="PS51188">
    <property type="entry name" value="ZF_CR"/>
    <property type="match status" value="1"/>
</dbReference>
<protein>
    <submittedName>
        <fullName evidence="9 10">Uncharacterized protein</fullName>
    </submittedName>
</protein>
<dbReference type="InterPro" id="IPR001305">
    <property type="entry name" value="HSP_DnaJ_Cys-rich_dom"/>
</dbReference>
<evidence type="ECO:0000256" key="4">
    <source>
        <dbReference type="ARBA" id="ARBA00022833"/>
    </source>
</evidence>
<evidence type="ECO:0000259" key="8">
    <source>
        <dbReference type="PROSITE" id="PS51188"/>
    </source>
</evidence>
<dbReference type="CDD" id="cd06257">
    <property type="entry name" value="DnaJ"/>
    <property type="match status" value="1"/>
</dbReference>
<sequence length="365" mass="40547">MAGLLLLCCMSMQAAAEKDLYKILNVPRNADEKAIKAAYRKLSLKYHPDKNKDPDAKERFSEVAAAYEVLSDSEKRRIYDQQGEEGLKRHEQGGGQAHNPFDIFAQMFGHRSAGSEEQRGPDINMEMEVSLKDLYLGKQTDILLKKQIICRQCGGSGARSPEDVKRCSACGGSGVRVVRQQIAPGFVQQMQTTCEECGGKGKKVAHKCPKCKGRKVQSGSETITVDIERGAPDGHEIVYEQQADENPDMKSGDIKFKLRQLPHPLFRRDGKNLKMKMRLSLREALLGFERKVSHLDGHVVTVSDSGTTQHGRVRTVRGEGMPEHNFPSSKGDLLVEFEVEMPTKVSTPDMMSVAGRLKDNPNTCS</sequence>
<reference evidence="10" key="3">
    <citation type="submission" date="2015-06" db="UniProtKB">
        <authorList>
            <consortium name="EnsemblProtists"/>
        </authorList>
    </citation>
    <scope>IDENTIFICATION</scope>
</reference>
<gene>
    <name evidence="9" type="ORF">GUITHDRAFT_157105</name>
</gene>
<proteinExistence type="inferred from homology"/>
<dbReference type="InterPro" id="IPR044713">
    <property type="entry name" value="DNJA1/2-like"/>
</dbReference>
<dbReference type="FunFam" id="2.10.230.10:FF:000001">
    <property type="entry name" value="DnaJ subfamily A member 2"/>
    <property type="match status" value="1"/>
</dbReference>
<keyword evidence="2" id="KW-0677">Repeat</keyword>
<dbReference type="PRINTS" id="PR00625">
    <property type="entry name" value="JDOMAIN"/>
</dbReference>
<dbReference type="AlphaFoldDB" id="L1JV00"/>
<evidence type="ECO:0000313" key="11">
    <source>
        <dbReference type="Proteomes" id="UP000011087"/>
    </source>
</evidence>
<feature type="zinc finger region" description="CR-type" evidence="5">
    <location>
        <begin position="137"/>
        <end position="220"/>
    </location>
</feature>
<feature type="signal peptide" evidence="6">
    <location>
        <begin position="1"/>
        <end position="16"/>
    </location>
</feature>
<dbReference type="InterPro" id="IPR036869">
    <property type="entry name" value="J_dom_sf"/>
</dbReference>
<dbReference type="SMART" id="SM00271">
    <property type="entry name" value="DnaJ"/>
    <property type="match status" value="1"/>
</dbReference>
<dbReference type="InterPro" id="IPR018253">
    <property type="entry name" value="DnaJ_domain_CS"/>
</dbReference>
<feature type="domain" description="CR-type" evidence="8">
    <location>
        <begin position="137"/>
        <end position="220"/>
    </location>
</feature>
<accession>L1JV00</accession>
<keyword evidence="4 5" id="KW-0862">Zinc</keyword>
<keyword evidence="3 5" id="KW-0863">Zinc-finger</keyword>